<dbReference type="PANTHER" id="PTHR11365:SF23">
    <property type="entry name" value="HYPOTHETICAL 5-OXOPROLINASE (EUROFUNG)-RELATED"/>
    <property type="match status" value="1"/>
</dbReference>
<dbReference type="InterPro" id="IPR003692">
    <property type="entry name" value="Hydantoinase_B"/>
</dbReference>
<evidence type="ECO:0000313" key="3">
    <source>
        <dbReference type="Proteomes" id="UP000323956"/>
    </source>
</evidence>
<sequence>MAEISANDPITFAVLKSAVESIVDDMAYTVMRTARSPIVRDVLDYSTTMCDAKGRILAQAKTVALHLGAVPDAMEALLARFQGDINPGDVIIFNDPYEGGMHLPDIFMFKPIFHGDDHLGFSVVICHHCDVGGRVPGSNASDSTEIFQEGLRLPPLKLYDRGVRNEIVFDIIGRNVRLPDLVIGDLEAQLATCALGEREMLRIVDKYGTATFNQFLADFLDYGERLTRNEIANWPDGVYEFTDYIDGDGFDPAPIPIKATITVKGDHLDVDFTGSSPQVKGAINSTLSFVKSATYLAIRCTLDGEVPNNSGVYRAIDIRAPKGCFLNPHFPAPVAARALTGYRVVDTVLGALSKIVPTRVSAAGEGGNSVVCLGGYDKETREPFVMVDMINGALGARATKDGVDAITNPSQNMSNMPVELMETAYPIRIEEYSLRTDSCGAGRQRGGLSVVRQYRLLAEDAVLQLRADRYDHQPYGLFGGTPGAPSRNLLSLNGGAFELLDSKVTRNVSKGDVIRHEQAGGGGYGDPLERPLELVLEDVLDGKITEGFAREHYRVVITAGQVDRQATDQLRNKQPELA</sequence>
<dbReference type="AlphaFoldDB" id="A0A1N6W2P2"/>
<dbReference type="EMBL" id="FTMK01000015">
    <property type="protein sequence ID" value="SIQ84265.1"/>
    <property type="molecule type" value="Genomic_DNA"/>
</dbReference>
<evidence type="ECO:0000313" key="2">
    <source>
        <dbReference type="EMBL" id="SIQ84265.1"/>
    </source>
</evidence>
<accession>A0A1N6W2P2</accession>
<gene>
    <name evidence="2" type="ORF">SAMN05421641_11569</name>
</gene>
<dbReference type="GO" id="GO:0005829">
    <property type="term" value="C:cytosol"/>
    <property type="evidence" value="ECO:0007669"/>
    <property type="project" value="TreeGrafter"/>
</dbReference>
<proteinExistence type="predicted"/>
<organism evidence="2 3">
    <name type="scientific">Paracoccus thiocyanatus</name>
    <dbReference type="NCBI Taxonomy" id="34006"/>
    <lineage>
        <taxon>Bacteria</taxon>
        <taxon>Pseudomonadati</taxon>
        <taxon>Pseudomonadota</taxon>
        <taxon>Alphaproteobacteria</taxon>
        <taxon>Rhodobacterales</taxon>
        <taxon>Paracoccaceae</taxon>
        <taxon>Paracoccus</taxon>
    </lineage>
</organism>
<feature type="domain" description="Hydantoinase B/oxoprolinase" evidence="1">
    <location>
        <begin position="8"/>
        <end position="527"/>
    </location>
</feature>
<dbReference type="GO" id="GO:0006749">
    <property type="term" value="P:glutathione metabolic process"/>
    <property type="evidence" value="ECO:0007669"/>
    <property type="project" value="TreeGrafter"/>
</dbReference>
<dbReference type="InterPro" id="IPR045079">
    <property type="entry name" value="Oxoprolinase-like"/>
</dbReference>
<dbReference type="GO" id="GO:0017168">
    <property type="term" value="F:5-oxoprolinase (ATP-hydrolyzing) activity"/>
    <property type="evidence" value="ECO:0007669"/>
    <property type="project" value="TreeGrafter"/>
</dbReference>
<reference evidence="2 3" key="1">
    <citation type="submission" date="2017-01" db="EMBL/GenBank/DDBJ databases">
        <authorList>
            <person name="Varghese N."/>
            <person name="Submissions S."/>
        </authorList>
    </citation>
    <scope>NUCLEOTIDE SEQUENCE [LARGE SCALE GENOMIC DNA]</scope>
    <source>
        <strain evidence="2 3">ATCC 700171</strain>
    </source>
</reference>
<dbReference type="PANTHER" id="PTHR11365">
    <property type="entry name" value="5-OXOPROLINASE RELATED"/>
    <property type="match status" value="1"/>
</dbReference>
<dbReference type="OrthoDB" id="9761586at2"/>
<protein>
    <submittedName>
        <fullName evidence="2">N-methylhydantoinase B</fullName>
    </submittedName>
</protein>
<dbReference type="Proteomes" id="UP000323956">
    <property type="component" value="Unassembled WGS sequence"/>
</dbReference>
<evidence type="ECO:0000259" key="1">
    <source>
        <dbReference type="Pfam" id="PF02538"/>
    </source>
</evidence>
<name>A0A1N6W2P2_9RHOB</name>
<dbReference type="RefSeq" id="WP_149766071.1">
    <property type="nucleotide sequence ID" value="NZ_FTMK01000015.1"/>
</dbReference>
<dbReference type="Pfam" id="PF02538">
    <property type="entry name" value="Hydantoinase_B"/>
    <property type="match status" value="1"/>
</dbReference>